<dbReference type="RefSeq" id="WP_176570110.1">
    <property type="nucleotide sequence ID" value="NZ_CP056030.1"/>
</dbReference>
<sequence>MNSTLLAMNTLALVALVAFHFHDAKQPDAALAPVQAEHFMPRHAPQLADMNPSRGMPVLTSQPDEGEATPVHHIDRFTF</sequence>
<feature type="signal peptide" evidence="2">
    <location>
        <begin position="1"/>
        <end position="20"/>
    </location>
</feature>
<proteinExistence type="predicted"/>
<name>A0A7D5HER8_9PSED</name>
<evidence type="ECO:0000313" key="4">
    <source>
        <dbReference type="Proteomes" id="UP000509568"/>
    </source>
</evidence>
<gene>
    <name evidence="3" type="ORF">HWQ56_07185</name>
</gene>
<evidence type="ECO:0000256" key="2">
    <source>
        <dbReference type="SAM" id="SignalP"/>
    </source>
</evidence>
<organism evidence="3 4">
    <name type="scientific">Pseudomonas eucalypticola</name>
    <dbReference type="NCBI Taxonomy" id="2599595"/>
    <lineage>
        <taxon>Bacteria</taxon>
        <taxon>Pseudomonadati</taxon>
        <taxon>Pseudomonadota</taxon>
        <taxon>Gammaproteobacteria</taxon>
        <taxon>Pseudomonadales</taxon>
        <taxon>Pseudomonadaceae</taxon>
        <taxon>Pseudomonas</taxon>
    </lineage>
</organism>
<dbReference type="EMBL" id="CP056030">
    <property type="protein sequence ID" value="QKZ03586.1"/>
    <property type="molecule type" value="Genomic_DNA"/>
</dbReference>
<accession>A0A7D5HER8</accession>
<dbReference type="KEGG" id="pez:HWQ56_07185"/>
<keyword evidence="4" id="KW-1185">Reference proteome</keyword>
<feature type="compositionally biased region" description="Basic and acidic residues" evidence="1">
    <location>
        <begin position="70"/>
        <end position="79"/>
    </location>
</feature>
<evidence type="ECO:0000256" key="1">
    <source>
        <dbReference type="SAM" id="MobiDB-lite"/>
    </source>
</evidence>
<protein>
    <submittedName>
        <fullName evidence="3">Uncharacterized protein</fullName>
    </submittedName>
</protein>
<keyword evidence="2" id="KW-0732">Signal</keyword>
<dbReference type="AlphaFoldDB" id="A0A7D5HER8"/>
<dbReference type="Proteomes" id="UP000509568">
    <property type="component" value="Chromosome"/>
</dbReference>
<feature type="region of interest" description="Disordered" evidence="1">
    <location>
        <begin position="45"/>
        <end position="79"/>
    </location>
</feature>
<reference evidence="3 4" key="1">
    <citation type="submission" date="2020-06" db="EMBL/GenBank/DDBJ databases">
        <title>Pseudomonas eucalypticola sp. nov., an endophyte of Eucalyptus dunnii leaves with biocontrol ability of eucalyptus leaf blight.</title>
        <authorList>
            <person name="Liu Y."/>
            <person name="Song Z."/>
            <person name="Zeng H."/>
            <person name="Lu M."/>
            <person name="Wang X."/>
            <person name="Lian X."/>
            <person name="Zhang Q."/>
        </authorList>
    </citation>
    <scope>NUCLEOTIDE SEQUENCE [LARGE SCALE GENOMIC DNA]</scope>
    <source>
        <strain evidence="3 4">NP-1</strain>
    </source>
</reference>
<evidence type="ECO:0000313" key="3">
    <source>
        <dbReference type="EMBL" id="QKZ03586.1"/>
    </source>
</evidence>
<feature type="chain" id="PRO_5028952964" evidence="2">
    <location>
        <begin position="21"/>
        <end position="79"/>
    </location>
</feature>